<dbReference type="GO" id="GO:0006935">
    <property type="term" value="P:chemotaxis"/>
    <property type="evidence" value="ECO:0007669"/>
    <property type="project" value="UniProtKB-KW"/>
</dbReference>
<evidence type="ECO:0000256" key="7">
    <source>
        <dbReference type="ARBA" id="ARBA00023136"/>
    </source>
</evidence>
<keyword evidence="7" id="KW-0472">Membrane</keyword>
<keyword evidence="6" id="KW-0283">Flagellar rotation</keyword>
<keyword evidence="5" id="KW-0145">Chemotaxis</keyword>
<organism evidence="9 10">
    <name type="scientific">Pseudogulbenkiania subflava DSM 22618</name>
    <dbReference type="NCBI Taxonomy" id="1123014"/>
    <lineage>
        <taxon>Bacteria</taxon>
        <taxon>Pseudomonadati</taxon>
        <taxon>Pseudomonadota</taxon>
        <taxon>Betaproteobacteria</taxon>
        <taxon>Neisseriales</taxon>
        <taxon>Chromobacteriaceae</taxon>
        <taxon>Pseudogulbenkiania</taxon>
    </lineage>
</organism>
<comment type="similarity">
    <text evidence="2">Belongs to the FliN/MopA/SpaO family.</text>
</comment>
<dbReference type="GO" id="GO:0005886">
    <property type="term" value="C:plasma membrane"/>
    <property type="evidence" value="ECO:0007669"/>
    <property type="project" value="UniProtKB-SubCell"/>
</dbReference>
<feature type="domain" description="Flagellar motor switch protein FliN-like C-terminal" evidence="8">
    <location>
        <begin position="41"/>
        <end position="109"/>
    </location>
</feature>
<evidence type="ECO:0000256" key="3">
    <source>
        <dbReference type="ARBA" id="ARBA00021897"/>
    </source>
</evidence>
<dbReference type="NCBIfam" id="TIGR02480">
    <property type="entry name" value="fliN"/>
    <property type="match status" value="1"/>
</dbReference>
<name>A0A1Y6BJF2_9NEIS</name>
<keyword evidence="9" id="KW-0969">Cilium</keyword>
<dbReference type="Pfam" id="PF01052">
    <property type="entry name" value="FliMN_C"/>
    <property type="match status" value="1"/>
</dbReference>
<reference evidence="10" key="1">
    <citation type="submission" date="2017-04" db="EMBL/GenBank/DDBJ databases">
        <authorList>
            <person name="Varghese N."/>
            <person name="Submissions S."/>
        </authorList>
    </citation>
    <scope>NUCLEOTIDE SEQUENCE [LARGE SCALE GENOMIC DNA]</scope>
    <source>
        <strain evidence="10">DSM 22618</strain>
    </source>
</reference>
<dbReference type="Gene3D" id="2.30.330.10">
    <property type="entry name" value="SpoA-like"/>
    <property type="match status" value="1"/>
</dbReference>
<keyword evidence="10" id="KW-1185">Reference proteome</keyword>
<dbReference type="InterPro" id="IPR036429">
    <property type="entry name" value="SpoA-like_sf"/>
</dbReference>
<dbReference type="GO" id="GO:0071973">
    <property type="term" value="P:bacterial-type flagellum-dependent cell motility"/>
    <property type="evidence" value="ECO:0007669"/>
    <property type="project" value="InterPro"/>
</dbReference>
<dbReference type="InterPro" id="IPR012826">
    <property type="entry name" value="FliN"/>
</dbReference>
<evidence type="ECO:0000256" key="6">
    <source>
        <dbReference type="ARBA" id="ARBA00022779"/>
    </source>
</evidence>
<keyword evidence="9" id="KW-0282">Flagellum</keyword>
<protein>
    <recommendedName>
        <fullName evidence="3">Flagellar motor switch protein FliN</fullName>
    </recommendedName>
</protein>
<dbReference type="AlphaFoldDB" id="A0A1Y6BJF2"/>
<evidence type="ECO:0000256" key="4">
    <source>
        <dbReference type="ARBA" id="ARBA00022475"/>
    </source>
</evidence>
<evidence type="ECO:0000256" key="2">
    <source>
        <dbReference type="ARBA" id="ARBA00009226"/>
    </source>
</evidence>
<dbReference type="STRING" id="1123014.SAMN02745746_01079"/>
<keyword evidence="9" id="KW-0966">Cell projection</keyword>
<accession>A0A1Y6BJF2</accession>
<dbReference type="RefSeq" id="WP_085275405.1">
    <property type="nucleotide sequence ID" value="NZ_FXAG01000004.1"/>
</dbReference>
<dbReference type="GO" id="GO:0009425">
    <property type="term" value="C:bacterial-type flagellum basal body"/>
    <property type="evidence" value="ECO:0007669"/>
    <property type="project" value="InterPro"/>
</dbReference>
<dbReference type="InterPro" id="IPR001543">
    <property type="entry name" value="FliN-like_C"/>
</dbReference>
<dbReference type="SUPFAM" id="SSF101801">
    <property type="entry name" value="Surface presentation of antigens (SPOA)"/>
    <property type="match status" value="1"/>
</dbReference>
<keyword evidence="4" id="KW-1003">Cell membrane</keyword>
<evidence type="ECO:0000313" key="9">
    <source>
        <dbReference type="EMBL" id="SMF06993.1"/>
    </source>
</evidence>
<evidence type="ECO:0000259" key="8">
    <source>
        <dbReference type="Pfam" id="PF01052"/>
    </source>
</evidence>
<evidence type="ECO:0000256" key="1">
    <source>
        <dbReference type="ARBA" id="ARBA00004413"/>
    </source>
</evidence>
<dbReference type="PRINTS" id="PR00956">
    <property type="entry name" value="FLGMOTORFLIN"/>
</dbReference>
<evidence type="ECO:0000256" key="5">
    <source>
        <dbReference type="ARBA" id="ARBA00022500"/>
    </source>
</evidence>
<comment type="subcellular location">
    <subcellularLocation>
        <location evidence="1">Cell membrane</location>
        <topology evidence="1">Peripheral membrane protein</topology>
        <orientation evidence="1">Cytoplasmic side</orientation>
    </subcellularLocation>
</comment>
<dbReference type="InterPro" id="IPR001172">
    <property type="entry name" value="FliN_T3SS_HrcQb"/>
</dbReference>
<proteinExistence type="inferred from homology"/>
<dbReference type="PANTHER" id="PTHR43484:SF1">
    <property type="entry name" value="FLAGELLAR MOTOR SWITCH PROTEIN FLIN"/>
    <property type="match status" value="1"/>
</dbReference>
<evidence type="ECO:0000313" key="10">
    <source>
        <dbReference type="Proteomes" id="UP000192920"/>
    </source>
</evidence>
<dbReference type="GO" id="GO:0003774">
    <property type="term" value="F:cytoskeletal motor activity"/>
    <property type="evidence" value="ECO:0007669"/>
    <property type="project" value="InterPro"/>
</dbReference>
<dbReference type="PANTHER" id="PTHR43484">
    <property type="match status" value="1"/>
</dbReference>
<dbReference type="Proteomes" id="UP000192920">
    <property type="component" value="Unassembled WGS sequence"/>
</dbReference>
<sequence length="119" mass="12586">MELNDDFDLDGMLKDIDAAPVDHAPVSAAPARPARDMSHFLRKIPVTLTLEVGSADISLADLVNIGQGSVLELDKLAGEPLDIKVNGSVIGRAEVVVAGDNYGLRVVELNDLDLDTLAP</sequence>
<gene>
    <name evidence="9" type="ORF">SAMN02745746_01079</name>
</gene>
<dbReference type="EMBL" id="FXAG01000004">
    <property type="protein sequence ID" value="SMF06993.1"/>
    <property type="molecule type" value="Genomic_DNA"/>
</dbReference>
<dbReference type="InterPro" id="IPR051469">
    <property type="entry name" value="FliN/MopA/SpaO"/>
</dbReference>